<evidence type="ECO:0000256" key="1">
    <source>
        <dbReference type="SAM" id="MobiDB-lite"/>
    </source>
</evidence>
<evidence type="ECO:0000313" key="5">
    <source>
        <dbReference type="Proteomes" id="UP000414233"/>
    </source>
</evidence>
<accession>A0A5E4RBC3</accession>
<sequence length="2814" mass="291356">MNAKRFRIVFNRRRGQLMAVAENVKCAARTGAVSGTASTPPSGMAWRPRARRIGWAAIAAIGWGALWGVPVHAQIVADPNAAGSQHPIVTHSANGVIQVDIQTPNGAGVSHNRYVQFDVDGRGAILNNAREATQTALGGWVNGNPALAGGSARVVLNEVVAGGPSQLGGFLEIAGDRAELIVANPAGIVCDGCGVINAHRATFAAGAPQMSGGEVAGFHIGDGAVAIGARGMNTRDVDYTGILARAARVAGKVWAKDMRVVTGAGDFDRTLAARASDAPPAGQAPAFAIDVAQLGGMYAGKIYLLATEAGVGVRNHGEIGAGEHGLTLSADGWVSNQGKLVSDADVQLQAASLANAGTLYARRNLTAAIAGQWVNHGTAAAGGNASWQAGAVRQSASGTLAAGVDAEGMTGHVGRLSVVSEGALQVSGKSLAGQSIVMSGARVDLDGAQMQAHEIDVRARAGDLLARNASLHAQATLHLGTPAHLLTDSATISASRVLVDAHDWSNVGGDIRQTGEDDSRFVIDGTFDNRRGTLASNARALRLAAGRLRNDDGQIQHAGRGTFVLATPQLDGIGGGIASNGFLQFSVGRAVIDGARIVARGLGIDADDWSQRGANVRQTGQTATRMRVRGRLDNRGGHLGTGGTLDVHADDTLDNRDGEMVARDGVTLAAGALDNRGGKLGSAAGGLAVGVVGAVLNDAGVLASGGALSLSSAHVSNTLGGRITSEGAMTLTARDWRNAGGEVQALGPIDMRLGGRLDNRRGLLRSGGTLSIAADTIDNGDTRQAGGIEANSLSLTAAHIHNRDGAMVANDVLSLTAAAQLDNTGGTITSGRALVIRGLPEVSASRMATSAWQQGAAGTLNLVNAGGTLLAGERLGLYAAALIGGGDVLSRGDLTLALVGDFAPGGRLRAHGNLSLETLGTFTNSQRVEAAKRLRVQAARIDNRADGVLSGDETHLEATSDIVNRGLIDARLTYLAAPTLRNLGSGRIYGDQLGIAAAVLHNDAEDGRAAVIAARERLDVGVGHLLNREHAALFSLGDIVIGGQLDAERRAVGRARHIENRSASIEATRALRVSANRVENIDDHFRTEMQAGAPKRIVEYEYTNRGTRRYREDEVRFETHEVPVMLTEDRPPPVPDDPGRLNNDAYVRYEYTRVVTTPVVVSSDPGKMSSGGAMTIEAELVTNDKSRIVAGGPLSIAAGEVQNIEVAGEQVETDSGVATRYWRNRRRGSDEQHAAQAAYQPAPRLQSVKLRPGVVSGNASPEYSRQAIGRHDASDLTEQPGQAGDPEVRRRERPDGPDGPDARVIIEVPVRDASAPDHVARIVRSAYAPVSLPDNSLFRILPDTSARYLVETDPRFTDQRQWLSSDFMFERLRMDPGQFHQRIGDGFYEQHLLREQVLRLTGERRMPGFDSDEAQYRALLENGATFAQQFKLRPGVALTAEQMAQLTSDMVWLVEREVTLPDGSAARVLVPQLYVRVKPGDIDGSGAVLGGAAVDLKSAGDVLNHGTIAGREVVSITVENLRNLGGRIRGDAVEVQARQDVDNLGGVLEAQTSLGISAGRDVNVVSSVQAGAGAQGSGRNLGRIAGLYVTGKQDGKQDGNHDGRQDGNHDGKLVVKGGRDVNLTAADIGNASNAGTTALKAGRNVSLGTVEVGAAQRIVWDAQNWRETASRDEVGTSIETAGDLSVRAGGDVTMRGGAASSEAGGIRVSAGGDVRLEASAQARHADQAERIEATSGWLSKSTIARRSIATETTTQGALVSGQRVSLEAGRDVAIVGSQAVSTDGTAIQAGRDITIEAARQTSAYQDAREERTRGVMGGGGGFSVTVGSRNVRDQAAEQLEASARATVGAVKGDVTLEAGGRYRQAGSDVIAREGNVAIAGQQVEIVEARDTSSLQREHEFRQSGVTVTVTNPLVAAAQTTTQTARATSQAGDARMKALAGATVGLAGKNAYDALRKDPDALGGVSVSVTVGASKQTSRETRSASNASGSTVAAGGDISIRATGGGDREGDRGGDPSGDRSSVTVRGSDVTAGGDVTLAADGDIALEAAENTSSTRRNSSGASGGIGVGASFGKKTSVGITASASGSRGKAEGDAQTWTTTHVTAGGTVSMQSGGDTTLRGAQVRGESVAAKVGGDLKLESLQDHDNYHSRDQSLGGSATVGLGTVSGAINVSHQQIRSDYASVQQQSGIQAGDGGFDVVVAGNTDLVGAVIASTDQAAEAGRNRLKTGTLTQRDLENRAEYDALGVSIGGGFNSGGSDAKVGTDQAGHATTGAGVVPGHEAPASGGASGGVSVTPPMIVAAAGSATSTTKSGISAGVIEITDAEKQQAITGKTARQTIAATNREVSSERDGSNALGKIFNEQEIRAGFEIVEALQREVGVFVTNRAQEADALEKARDQETDPARRAALDQELQEARKWAPGGDYGRVVTAITAAAGGNVTGGMGDLVTKATINYIQSLGVEKVKAIADGLKSETARAALQGIVGCAGAAASGGDCGAGALGGSASVVLNNLLDKAGGKSGEDLSQEEKHARTNLVTSIVAGIAGATGTDVATASTGAKIETENNALNLGEFKSLIQEAKGCERTNTCTQVRDKYRQLSADNQAKVIATCAADPQACQGEFGNYLAELGDFRRALDAAVGEKLPSEIKNDLGIYLLHYNDAVGAVNEPEFAKQLQERFGVTPEMARTAAAVAVAVTGAKKRDVHAPKISADRPDATIFNGEMLGLGGVKTASKTLWKGRGKERIDVENPSPGLRPGQIHYQDNAGSKYYYDPNSKKFFDQRTGELAPRKVQELLGDSVFSRSIDKALYEYLGARR</sequence>
<feature type="region of interest" description="Disordered" evidence="1">
    <location>
        <begin position="1224"/>
        <end position="1302"/>
    </location>
</feature>
<gene>
    <name evidence="4" type="primary">cdiA2_1</name>
    <name evidence="4" type="ORF">PTE30175_00074</name>
</gene>
<evidence type="ECO:0000313" key="4">
    <source>
        <dbReference type="EMBL" id="VVD60487.1"/>
    </source>
</evidence>
<dbReference type="InterPro" id="IPR025157">
    <property type="entry name" value="Hemagglutinin_rpt"/>
</dbReference>
<dbReference type="InterPro" id="IPR024973">
    <property type="entry name" value="ESPR"/>
</dbReference>
<dbReference type="Pfam" id="PF05860">
    <property type="entry name" value="TPS"/>
    <property type="match status" value="1"/>
</dbReference>
<keyword evidence="2" id="KW-0812">Transmembrane</keyword>
<feature type="compositionally biased region" description="Basic and acidic residues" evidence="1">
    <location>
        <begin position="1593"/>
        <end position="1611"/>
    </location>
</feature>
<dbReference type="Gene3D" id="2.160.20.10">
    <property type="entry name" value="Single-stranded right-handed beta-helix, Pectin lyase-like"/>
    <property type="match status" value="1"/>
</dbReference>
<keyword evidence="2" id="KW-0472">Membrane</keyword>
<dbReference type="InterPro" id="IPR008638">
    <property type="entry name" value="FhaB/CdiA-like_TPS"/>
</dbReference>
<keyword evidence="5" id="KW-1185">Reference proteome</keyword>
<proteinExistence type="predicted"/>
<feature type="region of interest" description="Disordered" evidence="1">
    <location>
        <begin position="1592"/>
        <end position="1611"/>
    </location>
</feature>
<dbReference type="Proteomes" id="UP000414233">
    <property type="component" value="Unassembled WGS sequence"/>
</dbReference>
<dbReference type="InterPro" id="IPR010069">
    <property type="entry name" value="CdiA_FHA1_rpt"/>
</dbReference>
<dbReference type="Pfam" id="PF13332">
    <property type="entry name" value="Fil_haemagg_2"/>
    <property type="match status" value="2"/>
</dbReference>
<dbReference type="NCBIfam" id="TIGR01901">
    <property type="entry name" value="adhes_NPXG"/>
    <property type="match status" value="1"/>
</dbReference>
<dbReference type="GO" id="GO:0016787">
    <property type="term" value="F:hydrolase activity"/>
    <property type="evidence" value="ECO:0007669"/>
    <property type="project" value="UniProtKB-KW"/>
</dbReference>
<feature type="region of interest" description="Disordered" evidence="1">
    <location>
        <begin position="2048"/>
        <end position="2067"/>
    </location>
</feature>
<evidence type="ECO:0000256" key="2">
    <source>
        <dbReference type="SAM" id="Phobius"/>
    </source>
</evidence>
<keyword evidence="2" id="KW-1133">Transmembrane helix</keyword>
<name>A0A5E4RBC3_9BURK</name>
<feature type="compositionally biased region" description="Low complexity" evidence="1">
    <location>
        <begin position="1234"/>
        <end position="1243"/>
    </location>
</feature>
<dbReference type="RefSeq" id="WP_191628714.1">
    <property type="nucleotide sequence ID" value="NZ_CABPRZ010000001.1"/>
</dbReference>
<feature type="compositionally biased region" description="Basic and acidic residues" evidence="1">
    <location>
        <begin position="2005"/>
        <end position="2017"/>
    </location>
</feature>
<organism evidence="4 5">
    <name type="scientific">Pandoraea terrae</name>
    <dbReference type="NCBI Taxonomy" id="1537710"/>
    <lineage>
        <taxon>Bacteria</taxon>
        <taxon>Pseudomonadati</taxon>
        <taxon>Pseudomonadota</taxon>
        <taxon>Betaproteobacteria</taxon>
        <taxon>Burkholderiales</taxon>
        <taxon>Burkholderiaceae</taxon>
        <taxon>Pandoraea</taxon>
    </lineage>
</organism>
<dbReference type="EC" id="3.1.-.-" evidence="4"/>
<protein>
    <submittedName>
        <fullName evidence="4">tRNA nuclease CdiA-2</fullName>
        <ecNumber evidence="4">3.1.-.-</ecNumber>
    </submittedName>
</protein>
<keyword evidence="4" id="KW-0378">Hydrolase</keyword>
<dbReference type="InterPro" id="IPR011050">
    <property type="entry name" value="Pectin_lyase_fold/virulence"/>
</dbReference>
<dbReference type="InterPro" id="IPR012334">
    <property type="entry name" value="Pectin_lyas_fold"/>
</dbReference>
<reference evidence="4 5" key="1">
    <citation type="submission" date="2019-08" db="EMBL/GenBank/DDBJ databases">
        <authorList>
            <person name="Peeters C."/>
        </authorList>
    </citation>
    <scope>NUCLEOTIDE SEQUENCE [LARGE SCALE GENOMIC DNA]</scope>
    <source>
        <strain evidence="4 5">LMG 30175</strain>
    </source>
</reference>
<feature type="region of interest" description="Disordered" evidence="1">
    <location>
        <begin position="2257"/>
        <end position="2289"/>
    </location>
</feature>
<feature type="transmembrane region" description="Helical" evidence="2">
    <location>
        <begin position="53"/>
        <end position="70"/>
    </location>
</feature>
<dbReference type="Pfam" id="PF13018">
    <property type="entry name" value="ESPR"/>
    <property type="match status" value="1"/>
</dbReference>
<feature type="region of interest" description="Disordered" evidence="1">
    <location>
        <begin position="1971"/>
        <end position="2033"/>
    </location>
</feature>
<dbReference type="SMART" id="SM00912">
    <property type="entry name" value="Haemagg_act"/>
    <property type="match status" value="1"/>
</dbReference>
<feature type="compositionally biased region" description="Basic and acidic residues" evidence="1">
    <location>
        <begin position="1286"/>
        <end position="1296"/>
    </location>
</feature>
<dbReference type="NCBIfam" id="TIGR01731">
    <property type="entry name" value="fil_hemag_20aa"/>
    <property type="match status" value="13"/>
</dbReference>
<evidence type="ECO:0000259" key="3">
    <source>
        <dbReference type="SMART" id="SM00912"/>
    </source>
</evidence>
<dbReference type="EMBL" id="CABPRZ010000001">
    <property type="protein sequence ID" value="VVD60487.1"/>
    <property type="molecule type" value="Genomic_DNA"/>
</dbReference>
<feature type="domain" description="Filamentous haemagglutinin FhaB/tRNA nuclease CdiA-like TPS" evidence="3">
    <location>
        <begin position="93"/>
        <end position="213"/>
    </location>
</feature>
<dbReference type="SUPFAM" id="SSF51126">
    <property type="entry name" value="Pectin lyase-like"/>
    <property type="match status" value="1"/>
</dbReference>